<evidence type="ECO:0000313" key="5">
    <source>
        <dbReference type="Proteomes" id="UP001374579"/>
    </source>
</evidence>
<evidence type="ECO:0000259" key="2">
    <source>
        <dbReference type="Pfam" id="PF13842"/>
    </source>
</evidence>
<keyword evidence="5" id="KW-1185">Reference proteome</keyword>
<proteinExistence type="predicted"/>
<gene>
    <name evidence="4" type="ORF">V1264_015230</name>
</gene>
<feature type="compositionally biased region" description="Polar residues" evidence="1">
    <location>
        <begin position="98"/>
        <end position="111"/>
    </location>
</feature>
<dbReference type="PANTHER" id="PTHR46599">
    <property type="entry name" value="PIGGYBAC TRANSPOSABLE ELEMENT-DERIVED PROTEIN 4"/>
    <property type="match status" value="1"/>
</dbReference>
<dbReference type="Proteomes" id="UP001374579">
    <property type="component" value="Unassembled WGS sequence"/>
</dbReference>
<comment type="caution">
    <text evidence="4">The sequence shown here is derived from an EMBL/GenBank/DDBJ whole genome shotgun (WGS) entry which is preliminary data.</text>
</comment>
<organism evidence="4 5">
    <name type="scientific">Littorina saxatilis</name>
    <dbReference type="NCBI Taxonomy" id="31220"/>
    <lineage>
        <taxon>Eukaryota</taxon>
        <taxon>Metazoa</taxon>
        <taxon>Spiralia</taxon>
        <taxon>Lophotrochozoa</taxon>
        <taxon>Mollusca</taxon>
        <taxon>Gastropoda</taxon>
        <taxon>Caenogastropoda</taxon>
        <taxon>Littorinimorpha</taxon>
        <taxon>Littorinoidea</taxon>
        <taxon>Littorinidae</taxon>
        <taxon>Littorina</taxon>
    </lineage>
</organism>
<evidence type="ECO:0000313" key="4">
    <source>
        <dbReference type="EMBL" id="KAK7107282.1"/>
    </source>
</evidence>
<evidence type="ECO:0008006" key="6">
    <source>
        <dbReference type="Google" id="ProtNLM"/>
    </source>
</evidence>
<reference evidence="4 5" key="1">
    <citation type="submission" date="2024-02" db="EMBL/GenBank/DDBJ databases">
        <title>Chromosome-scale genome assembly of the rough periwinkle Littorina saxatilis.</title>
        <authorList>
            <person name="De Jode A."/>
            <person name="Faria R."/>
            <person name="Formenti G."/>
            <person name="Sims Y."/>
            <person name="Smith T.P."/>
            <person name="Tracey A."/>
            <person name="Wood J.M.D."/>
            <person name="Zagrodzka Z.B."/>
            <person name="Johannesson K."/>
            <person name="Butlin R.K."/>
            <person name="Leder E.H."/>
        </authorList>
    </citation>
    <scope>NUCLEOTIDE SEQUENCE [LARGE SCALE GENOMIC DNA]</scope>
    <source>
        <strain evidence="4">Snail1</strain>
        <tissue evidence="4">Muscle</tissue>
    </source>
</reference>
<dbReference type="AlphaFoldDB" id="A0AAN9GG93"/>
<feature type="compositionally biased region" description="Basic residues" evidence="1">
    <location>
        <begin position="85"/>
        <end position="94"/>
    </location>
</feature>
<dbReference type="InterPro" id="IPR029526">
    <property type="entry name" value="PGBD"/>
</dbReference>
<dbReference type="PANTHER" id="PTHR46599:SF2">
    <property type="entry name" value="PIGGYBAC TRANSPOSABLE ELEMENT-DERIVED PROTEIN 4-LIKE"/>
    <property type="match status" value="1"/>
</dbReference>
<name>A0AAN9GG93_9CAEN</name>
<feature type="region of interest" description="Disordered" evidence="1">
    <location>
        <begin position="53"/>
        <end position="126"/>
    </location>
</feature>
<dbReference type="EMBL" id="JBAMIC010000004">
    <property type="protein sequence ID" value="KAK7107282.1"/>
    <property type="molecule type" value="Genomic_DNA"/>
</dbReference>
<feature type="compositionally biased region" description="Basic and acidic residues" evidence="1">
    <location>
        <begin position="53"/>
        <end position="70"/>
    </location>
</feature>
<evidence type="ECO:0000256" key="1">
    <source>
        <dbReference type="SAM" id="MobiDB-lite"/>
    </source>
</evidence>
<feature type="domain" description="PiggyBac transposable element-derived protein 4 C-terminal zinc-finger" evidence="2">
    <location>
        <begin position="551"/>
        <end position="604"/>
    </location>
</feature>
<dbReference type="Pfam" id="PF13843">
    <property type="entry name" value="DDE_Tnp_1_7"/>
    <property type="match status" value="1"/>
</dbReference>
<accession>A0AAN9GG93</accession>
<protein>
    <recommendedName>
        <fullName evidence="6">PiggyBac transposable element-derived protein domain-containing protein</fullName>
    </recommendedName>
</protein>
<dbReference type="Pfam" id="PF13842">
    <property type="entry name" value="zf-Tnp_2"/>
    <property type="match status" value="1"/>
</dbReference>
<sequence length="612" mass="69388">MENLSNGDFWRAIMGESDSDEGGFEGFSLDEINKKDESDIDLDVVVNDEQLLREFESSDSDRDSDNHGDSGDSDMILPVLAAPNPRRKKKRLSKQNRNELTTRWSDRTTPVQPKKFDVGVTPVGPQHDLPPDAAEYDYFSLLIPEPFWEDIATQTNLYAAQKQAQKGADKNWTPTTGSEMKLFIFIQYMFGIHRMPDTAMYWSSDPLLRVPAIADVMSRNRFQKLSQYFHLNDNSKAVPKGQPGHDALFKVRPLLDMVTNNSRAHYNPGRDISIDEAMIKFNGRLTFKQYIKGKPNPWGIKVWCAADPRNGYMLEFDIYQGRATVPIPNGLGHHVVMTLASRFLNAGHHIFFDNYFSSVRLGQDLEKAGTSMCSTIRLNRQGWPKELSSAVAKKMKPGDIHFRQDGNMVATLWKDKRPVAVLSTNAQSAMGKHERRAPGGRKEVSVPEPVLVYNGSMGGVDLADQYHSYYPVGRPSVRWWRYICWWLMQTAMVNAFVIWKETHRPAQSKKGLRHLDFRLQVLRALCKGNVSRKRAAAQAIAQAGVIDSSPLTHKIVRLPGRKKNCKMCEKKKVRTPRGHGVETVFGCVICDLHLCKGECFAEFHQHLAQSIH</sequence>
<dbReference type="InterPro" id="IPR032718">
    <property type="entry name" value="PGBD4_Znf_C"/>
</dbReference>
<evidence type="ECO:0000259" key="3">
    <source>
        <dbReference type="Pfam" id="PF13843"/>
    </source>
</evidence>
<feature type="domain" description="PiggyBac transposable element-derived protein" evidence="3">
    <location>
        <begin position="136"/>
        <end position="496"/>
    </location>
</feature>